<dbReference type="InterPro" id="IPR044798">
    <property type="entry name" value="EAF1A/B"/>
</dbReference>
<feature type="compositionally biased region" description="Low complexity" evidence="2">
    <location>
        <begin position="1"/>
        <end position="17"/>
    </location>
</feature>
<feature type="region of interest" description="Disordered" evidence="2">
    <location>
        <begin position="667"/>
        <end position="784"/>
    </location>
</feature>
<sequence length="1352" mass="141950">MTTQAAAVAPAPANGGASMAVTVKHEASPQPDGKSGTPAAAAAATPAAGSRGSTPAADGAAEAAAGAGAGAADAAPSKEDEEQRKLEDEILAEGQAIAGVRALLAKAFSRPWEEPAAPRGHWGFLLQEAQWLANDMAQERLWKQAAALAVGWEVARLRGKFGLKPPPEGQRRYHDEIVALRAAAAKEAGAAEKAAGRRGAKSASAAAVAEPPAAAALKLDPADDPIFKELTGHELALPGTPPNDDLSAALTWQHDDAFQQALAAQLMQSDIERIMREEMAAREYRFEYDAALASHHMAVQEQSRRAMRLDADMADAEGLVPMDEDMGDDEDYAGKKAKGRKRARSGYLLDDFHTLGAADETESVGGSAPRAALPKPVGGASSRQYIEDTYLQRKRRRERYKDVDVDYDVGMEAAGRYGTRANRALATRAGATRAQDPRKKQAIGRADSYAAPGMAGGAMMRGAQRVPAGSVPGPVIWSKSEDDLLLAITHEFGVNWTMVSEVLSLSLSMQGIFRPPHLCKQRFRQITTPMLQAQAAAQVPAQQEAPAVDYTEEKALMALYMAMTKQQAREILLLSLPVLDDVMMRMLEALVQVGATAKQRRQQEERRNEQGRCIQEAHPSHQVVHQQLMQKTGGKHLTPQELAVQVDVAYAQQAKQQQMMQQQAQQAAQLQQAAAPPPPGQQGGAAPPAQGMPAPGPAMAAGTPAVAPGLSAGGGPPQQGMPSAGTPPLQVGPGMAQQGMGGAPGSAPQQLQQGMPQQGGAPGGAVPSPAGVAGHPGGPRPQPHITLQQLNHILETGKLPNGQPLEPQMRKAIEDKKNAYLSQMAAAQQRQMAMQAQMQGGVANKTGMFDPARIQAAKNRRASADPRHCHRVLIVDKHGTVIHFVDFISATAYQSTSSAARQAPEAAAPGSSSPPLRRVQFAAISGTNPLDVPHWEAAGSEVAELAAAWQACGYALPLPEAAGAAWRKQAALQWHAQQWQQAPDERLRQVPSLLAVLNDAGGLELMQQQLSAAQPGATQRLSAAPSAEQGGMPHKQPLQRQQPDDCAAAASPQSVLPPLPSSTPSPPPASSDSAPPPPALDAVAVLSGVPADDLPTAHAALATALYRAVPASEPGAAAKRAALSTLLRLGLSPYGVHAGTFRQLPVPASQVQEALREAAARDGEVAQQLAMLALQAGTVQLPVAARLLADCHDRRLVSLSGGAADTCQLLLHVDHLAEAYLGSSALQRSSMPEQPWPGPVGGLRSRSRSPPRRGRSPADRPGGGGKAPPLVPLLVQHISGTQEWVLIAGEVYVSGVPRDMQPPQLRALLEGAGVKVLGLKIRPGDKRGDTAVASLPSAQEAAQLVQHLQGFV</sequence>
<feature type="region of interest" description="Disordered" evidence="2">
    <location>
        <begin position="1010"/>
        <end position="1081"/>
    </location>
</feature>
<dbReference type="EMBL" id="LHPF02000008">
    <property type="protein sequence ID" value="PSC73113.1"/>
    <property type="molecule type" value="Genomic_DNA"/>
</dbReference>
<feature type="domain" description="Myb-like" evidence="3">
    <location>
        <begin position="477"/>
        <end position="527"/>
    </location>
</feature>
<feature type="compositionally biased region" description="Basic and acidic residues" evidence="2">
    <location>
        <begin position="601"/>
        <end position="610"/>
    </location>
</feature>
<dbReference type="OrthoDB" id="372624at2759"/>
<accession>A0A2P6VGA5</accession>
<evidence type="ECO:0000259" key="3">
    <source>
        <dbReference type="PROSITE" id="PS50090"/>
    </source>
</evidence>
<feature type="region of interest" description="Disordered" evidence="2">
    <location>
        <begin position="360"/>
        <end position="380"/>
    </location>
</feature>
<gene>
    <name evidence="4" type="ORF">C2E20_3802</name>
</gene>
<dbReference type="STRING" id="554055.A0A2P6VGA5"/>
<dbReference type="Pfam" id="PF07529">
    <property type="entry name" value="HSA"/>
    <property type="match status" value="1"/>
</dbReference>
<feature type="compositionally biased region" description="Low complexity" evidence="2">
    <location>
        <begin position="745"/>
        <end position="773"/>
    </location>
</feature>
<dbReference type="CDD" id="cd00167">
    <property type="entry name" value="SANT"/>
    <property type="match status" value="1"/>
</dbReference>
<proteinExistence type="predicted"/>
<comment type="caution">
    <text evidence="4">The sequence shown here is derived from an EMBL/GenBank/DDBJ whole genome shotgun (WGS) entry which is preliminary data.</text>
</comment>
<feature type="region of interest" description="Disordered" evidence="2">
    <location>
        <begin position="596"/>
        <end position="620"/>
    </location>
</feature>
<dbReference type="InterPro" id="IPR001005">
    <property type="entry name" value="SANT/Myb"/>
</dbReference>
<protein>
    <submittedName>
        <fullName evidence="4">Chromatin modification-related EAF1 B isoform X1</fullName>
    </submittedName>
</protein>
<dbReference type="PANTHER" id="PTHR46774">
    <property type="entry name" value="CHROMATIN MODIFICATION-RELATED PROTEIN EAF1 A-RELATED"/>
    <property type="match status" value="1"/>
</dbReference>
<keyword evidence="5" id="KW-1185">Reference proteome</keyword>
<organism evidence="4 5">
    <name type="scientific">Micractinium conductrix</name>
    <dbReference type="NCBI Taxonomy" id="554055"/>
    <lineage>
        <taxon>Eukaryota</taxon>
        <taxon>Viridiplantae</taxon>
        <taxon>Chlorophyta</taxon>
        <taxon>core chlorophytes</taxon>
        <taxon>Trebouxiophyceae</taxon>
        <taxon>Chlorellales</taxon>
        <taxon>Chlorellaceae</taxon>
        <taxon>Chlorella clade</taxon>
        <taxon>Micractinium</taxon>
    </lineage>
</organism>
<evidence type="ECO:0000313" key="4">
    <source>
        <dbReference type="EMBL" id="PSC73113.1"/>
    </source>
</evidence>
<evidence type="ECO:0000256" key="1">
    <source>
        <dbReference type="ARBA" id="ARBA00022853"/>
    </source>
</evidence>
<dbReference type="Proteomes" id="UP000239649">
    <property type="component" value="Unassembled WGS sequence"/>
</dbReference>
<feature type="compositionally biased region" description="Low complexity" evidence="2">
    <location>
        <begin position="37"/>
        <end position="48"/>
    </location>
</feature>
<evidence type="ECO:0000313" key="5">
    <source>
        <dbReference type="Proteomes" id="UP000239649"/>
    </source>
</evidence>
<feature type="compositionally biased region" description="Polar residues" evidence="2">
    <location>
        <begin position="1010"/>
        <end position="1021"/>
    </location>
</feature>
<feature type="compositionally biased region" description="Pro residues" evidence="2">
    <location>
        <begin position="1055"/>
        <end position="1079"/>
    </location>
</feature>
<feature type="compositionally biased region" description="Low complexity" evidence="2">
    <location>
        <begin position="56"/>
        <end position="75"/>
    </location>
</feature>
<dbReference type="SMART" id="SM00717">
    <property type="entry name" value="SANT"/>
    <property type="match status" value="1"/>
</dbReference>
<dbReference type="GO" id="GO:0006325">
    <property type="term" value="P:chromatin organization"/>
    <property type="evidence" value="ECO:0007669"/>
    <property type="project" value="UniProtKB-KW"/>
</dbReference>
<reference evidence="4 5" key="1">
    <citation type="journal article" date="2018" name="Plant J.">
        <title>Genome sequences of Chlorella sorokiniana UTEX 1602 and Micractinium conductrix SAG 241.80: implications to maltose excretion by a green alga.</title>
        <authorList>
            <person name="Arriola M.B."/>
            <person name="Velmurugan N."/>
            <person name="Zhang Y."/>
            <person name="Plunkett M.H."/>
            <person name="Hondzo H."/>
            <person name="Barney B.M."/>
        </authorList>
    </citation>
    <scope>NUCLEOTIDE SEQUENCE [LARGE SCALE GENOMIC DNA]</scope>
    <source>
        <strain evidence="4 5">SAG 241.80</strain>
    </source>
</reference>
<dbReference type="GO" id="GO:0035267">
    <property type="term" value="C:NuA4 histone acetyltransferase complex"/>
    <property type="evidence" value="ECO:0007669"/>
    <property type="project" value="InterPro"/>
</dbReference>
<feature type="region of interest" description="Disordered" evidence="2">
    <location>
        <begin position="1227"/>
        <end position="1271"/>
    </location>
</feature>
<feature type="compositionally biased region" description="Low complexity" evidence="2">
    <location>
        <begin position="684"/>
        <end position="709"/>
    </location>
</feature>
<dbReference type="InterPro" id="IPR014012">
    <property type="entry name" value="HSA_dom"/>
</dbReference>
<keyword evidence="1" id="KW-0156">Chromatin regulator</keyword>
<name>A0A2P6VGA5_9CHLO</name>
<dbReference type="PANTHER" id="PTHR46774:SF3">
    <property type="entry name" value="CHROMATIN MODIFICATION-RELATED PROTEIN EAF1 A-RELATED"/>
    <property type="match status" value="1"/>
</dbReference>
<feature type="region of interest" description="Disordered" evidence="2">
    <location>
        <begin position="1"/>
        <end position="84"/>
    </location>
</feature>
<evidence type="ECO:0000256" key="2">
    <source>
        <dbReference type="SAM" id="MobiDB-lite"/>
    </source>
</evidence>
<dbReference type="PROSITE" id="PS50090">
    <property type="entry name" value="MYB_LIKE"/>
    <property type="match status" value="1"/>
</dbReference>
<feature type="compositionally biased region" description="Basic residues" evidence="2">
    <location>
        <begin position="1245"/>
        <end position="1255"/>
    </location>
</feature>